<proteinExistence type="predicted"/>
<evidence type="ECO:0008006" key="3">
    <source>
        <dbReference type="Google" id="ProtNLM"/>
    </source>
</evidence>
<dbReference type="STRING" id="91928.A0A0D2BN11"/>
<dbReference type="AlphaFoldDB" id="A0A0D2BN11"/>
<name>A0A0D2BN11_9EURO</name>
<evidence type="ECO:0000313" key="2">
    <source>
        <dbReference type="Proteomes" id="UP000053328"/>
    </source>
</evidence>
<sequence length="473" mass="53540">MGSQHTSGKFRFIVSTDVENKDPDTRKVIRSHVMRGKNRIKPRRKVRHLQHKDIPTTDCLNINGPLSSSKVPRPLCADLAAIPLADVVEPALIADVLLFSSMSSKAMFLLDPYIVPQKLGISPDWFTAMQSDVAYLHAICFTIQSYFDGFFGRTRSAAAERRDRLYYDKTVRILQERLSLDDDSQKLSDSTIMTIIALSGHAYTTGDFESAHNHNRGLLRLVSMRGINTFLQHTKLSIEIIRCDLAMAVDTNLTPVLWNYKGVLATLSGFTKTPCQNVHLRLLQPEARKFLGKLDAQLAAAWVSMSHFCAQVNAAAEEDGPKVTEETFLQNMISIMYPLLLRRFPKGTFDEAARLGLLAFSSPIFLHWNRVEFPDQRFTSAYREVLAGVTLAGANIVPRERLWLFVIGALSMSHEPESMSWLVPRLRMDIERCDVDRWSDLRAVLKSYLWVGLVYDAPGKDLFESMYPERLAI</sequence>
<evidence type="ECO:0000313" key="1">
    <source>
        <dbReference type="EMBL" id="KIW20328.1"/>
    </source>
</evidence>
<dbReference type="EMBL" id="KN847492">
    <property type="protein sequence ID" value="KIW20328.1"/>
    <property type="molecule type" value="Genomic_DNA"/>
</dbReference>
<gene>
    <name evidence="1" type="ORF">PV08_00903</name>
</gene>
<accession>A0A0D2BN11</accession>
<dbReference type="RefSeq" id="XP_016240544.1">
    <property type="nucleotide sequence ID" value="XM_016375268.1"/>
</dbReference>
<dbReference type="Proteomes" id="UP000053328">
    <property type="component" value="Unassembled WGS sequence"/>
</dbReference>
<dbReference type="GeneID" id="27327986"/>
<reference evidence="1 2" key="1">
    <citation type="submission" date="2015-01" db="EMBL/GenBank/DDBJ databases">
        <title>The Genome Sequence of Exophiala spinifera CBS89968.</title>
        <authorList>
            <consortium name="The Broad Institute Genomics Platform"/>
            <person name="Cuomo C."/>
            <person name="de Hoog S."/>
            <person name="Gorbushina A."/>
            <person name="Stielow B."/>
            <person name="Teixiera M."/>
            <person name="Abouelleil A."/>
            <person name="Chapman S.B."/>
            <person name="Priest M."/>
            <person name="Young S.K."/>
            <person name="Wortman J."/>
            <person name="Nusbaum C."/>
            <person name="Birren B."/>
        </authorList>
    </citation>
    <scope>NUCLEOTIDE SEQUENCE [LARGE SCALE GENOMIC DNA]</scope>
    <source>
        <strain evidence="1 2">CBS 89968</strain>
    </source>
</reference>
<dbReference type="PANTHER" id="PTHR37540">
    <property type="entry name" value="TRANSCRIPTION FACTOR (ACR-2), PUTATIVE-RELATED-RELATED"/>
    <property type="match status" value="1"/>
</dbReference>
<organism evidence="1 2">
    <name type="scientific">Exophiala spinifera</name>
    <dbReference type="NCBI Taxonomy" id="91928"/>
    <lineage>
        <taxon>Eukaryota</taxon>
        <taxon>Fungi</taxon>
        <taxon>Dikarya</taxon>
        <taxon>Ascomycota</taxon>
        <taxon>Pezizomycotina</taxon>
        <taxon>Eurotiomycetes</taxon>
        <taxon>Chaetothyriomycetidae</taxon>
        <taxon>Chaetothyriales</taxon>
        <taxon>Herpotrichiellaceae</taxon>
        <taxon>Exophiala</taxon>
    </lineage>
</organism>
<dbReference type="VEuPathDB" id="FungiDB:PV08_00903"/>
<dbReference type="HOGENOM" id="CLU_023254_0_2_1"/>
<dbReference type="OrthoDB" id="4158087at2759"/>
<protein>
    <recommendedName>
        <fullName evidence="3">Transcription factor domain-containing protein</fullName>
    </recommendedName>
</protein>
<keyword evidence="2" id="KW-1185">Reference proteome</keyword>
<dbReference type="PANTHER" id="PTHR37540:SF5">
    <property type="entry name" value="TRANSCRIPTION FACTOR DOMAIN-CONTAINING PROTEIN"/>
    <property type="match status" value="1"/>
</dbReference>